<evidence type="ECO:0000313" key="3">
    <source>
        <dbReference type="EMBL" id="PWS26642.1"/>
    </source>
</evidence>
<protein>
    <submittedName>
        <fullName evidence="3">Phosphatase PAP2 family protein</fullName>
    </submittedName>
</protein>
<dbReference type="PANTHER" id="PTHR14969">
    <property type="entry name" value="SPHINGOSINE-1-PHOSPHATE PHOSPHOHYDROLASE"/>
    <property type="match status" value="1"/>
</dbReference>
<feature type="transmembrane region" description="Helical" evidence="1">
    <location>
        <begin position="162"/>
        <end position="180"/>
    </location>
</feature>
<dbReference type="RefSeq" id="WP_109927201.1">
    <property type="nucleotide sequence ID" value="NZ_QGNZ01000004.1"/>
</dbReference>
<dbReference type="InterPro" id="IPR000326">
    <property type="entry name" value="PAP2/HPO"/>
</dbReference>
<name>A0A317EJ20_9SPHI</name>
<gene>
    <name evidence="3" type="ORF">DHW03_17955</name>
</gene>
<sequence length="187" mass="21272">MIESIQQFDVDLFLKINRGLSNGFFDWLMPLLRNRFFWSPLYLFIVVFCIVQYKKQGYYIIGMLLFTFALGDLIASRLIKPFVARVRPCNDLSLATDIIHRVPCGSGLSFPSAHATNHFAIAVFLIFVFYSRWKPILPIGIFWAASISFAQVYVGVHYPVDITVGALLGTTIGFATSRIFKTLQPDF</sequence>
<dbReference type="PANTHER" id="PTHR14969:SF13">
    <property type="entry name" value="AT30094P"/>
    <property type="match status" value="1"/>
</dbReference>
<feature type="domain" description="Phosphatidic acid phosphatase type 2/haloperoxidase" evidence="2">
    <location>
        <begin position="60"/>
        <end position="177"/>
    </location>
</feature>
<reference evidence="3 4" key="1">
    <citation type="submission" date="2018-05" db="EMBL/GenBank/DDBJ databases">
        <title>Pedobacter paludis sp. nov., isolated from wetland soil.</title>
        <authorList>
            <person name="Zhang Y."/>
            <person name="Wang G."/>
        </authorList>
    </citation>
    <scope>NUCLEOTIDE SEQUENCE [LARGE SCALE GENOMIC DNA]</scope>
    <source>
        <strain evidence="3 4">KCTC22721</strain>
    </source>
</reference>
<dbReference type="InterPro" id="IPR036938">
    <property type="entry name" value="PAP2/HPO_sf"/>
</dbReference>
<feature type="transmembrane region" description="Helical" evidence="1">
    <location>
        <begin position="137"/>
        <end position="156"/>
    </location>
</feature>
<accession>A0A317EJ20</accession>
<feature type="transmembrane region" description="Helical" evidence="1">
    <location>
        <begin position="35"/>
        <end position="51"/>
    </location>
</feature>
<feature type="transmembrane region" description="Helical" evidence="1">
    <location>
        <begin position="112"/>
        <end position="130"/>
    </location>
</feature>
<evidence type="ECO:0000256" key="1">
    <source>
        <dbReference type="SAM" id="Phobius"/>
    </source>
</evidence>
<keyword evidence="4" id="KW-1185">Reference proteome</keyword>
<dbReference type="Gene3D" id="1.20.144.10">
    <property type="entry name" value="Phosphatidic acid phosphatase type 2/haloperoxidase"/>
    <property type="match status" value="1"/>
</dbReference>
<evidence type="ECO:0000259" key="2">
    <source>
        <dbReference type="SMART" id="SM00014"/>
    </source>
</evidence>
<dbReference type="OrthoDB" id="9789113at2"/>
<keyword evidence="1" id="KW-0472">Membrane</keyword>
<evidence type="ECO:0000313" key="4">
    <source>
        <dbReference type="Proteomes" id="UP000245379"/>
    </source>
</evidence>
<dbReference type="AlphaFoldDB" id="A0A317EJ20"/>
<feature type="transmembrane region" description="Helical" evidence="1">
    <location>
        <begin position="58"/>
        <end position="79"/>
    </location>
</feature>
<dbReference type="SUPFAM" id="SSF48317">
    <property type="entry name" value="Acid phosphatase/Vanadium-dependent haloperoxidase"/>
    <property type="match status" value="1"/>
</dbReference>
<keyword evidence="1" id="KW-0812">Transmembrane</keyword>
<dbReference type="EMBL" id="QGNZ01000004">
    <property type="protein sequence ID" value="PWS26642.1"/>
    <property type="molecule type" value="Genomic_DNA"/>
</dbReference>
<dbReference type="SMART" id="SM00014">
    <property type="entry name" value="acidPPc"/>
    <property type="match status" value="1"/>
</dbReference>
<keyword evidence="1" id="KW-1133">Transmembrane helix</keyword>
<comment type="caution">
    <text evidence="3">The sequence shown here is derived from an EMBL/GenBank/DDBJ whole genome shotgun (WGS) entry which is preliminary data.</text>
</comment>
<dbReference type="Proteomes" id="UP000245379">
    <property type="component" value="Unassembled WGS sequence"/>
</dbReference>
<proteinExistence type="predicted"/>
<organism evidence="3 4">
    <name type="scientific">Pedobacter yonginense</name>
    <dbReference type="NCBI Taxonomy" id="651869"/>
    <lineage>
        <taxon>Bacteria</taxon>
        <taxon>Pseudomonadati</taxon>
        <taxon>Bacteroidota</taxon>
        <taxon>Sphingobacteriia</taxon>
        <taxon>Sphingobacteriales</taxon>
        <taxon>Sphingobacteriaceae</taxon>
        <taxon>Pedobacter</taxon>
    </lineage>
</organism>
<dbReference type="Pfam" id="PF01569">
    <property type="entry name" value="PAP2"/>
    <property type="match status" value="1"/>
</dbReference>